<keyword evidence="3" id="KW-1003">Cell membrane</keyword>
<evidence type="ECO:0000256" key="7">
    <source>
        <dbReference type="SAM" id="Phobius"/>
    </source>
</evidence>
<evidence type="ECO:0000256" key="5">
    <source>
        <dbReference type="ARBA" id="ARBA00022989"/>
    </source>
</evidence>
<dbReference type="GO" id="GO:0005886">
    <property type="term" value="C:plasma membrane"/>
    <property type="evidence" value="ECO:0007669"/>
    <property type="project" value="UniProtKB-SubCell"/>
</dbReference>
<sequence>MKNNNLSKEFIYQGLALILSIIIVHAFYVSVVRPEAQATIQEQQIMIAEDINYVPDRSFYVIIKDFEQEACFILMLWAFAIMTMKAQMAINERKLLQEDLIPLRQGIRITPKDTTDYMRQLANLAEAKQNLLLPRILTNALNRFATTKSVQDVSTSTHTMVESEADRLESELSMIRYIAWAIPSIGFIGTVRGIGAALSLAHRAVDGDISGVTQNLGIAFNSTFIALLISIVIMFLVHQLQLMQERQIFETENYCDQNLISHLKGEQE</sequence>
<evidence type="ECO:0000256" key="1">
    <source>
        <dbReference type="ARBA" id="ARBA00004651"/>
    </source>
</evidence>
<organism evidence="9">
    <name type="scientific">marine metagenome</name>
    <dbReference type="NCBI Taxonomy" id="408172"/>
    <lineage>
        <taxon>unclassified sequences</taxon>
        <taxon>metagenomes</taxon>
        <taxon>ecological metagenomes</taxon>
    </lineage>
</organism>
<dbReference type="EMBL" id="UINC01001048">
    <property type="protein sequence ID" value="SUZ68933.1"/>
    <property type="molecule type" value="Genomic_DNA"/>
</dbReference>
<keyword evidence="6 7" id="KW-0472">Membrane</keyword>
<dbReference type="AlphaFoldDB" id="A0A381PU00"/>
<evidence type="ECO:0000256" key="6">
    <source>
        <dbReference type="ARBA" id="ARBA00023136"/>
    </source>
</evidence>
<evidence type="ECO:0000259" key="8">
    <source>
        <dbReference type="Pfam" id="PF01618"/>
    </source>
</evidence>
<dbReference type="GO" id="GO:0017038">
    <property type="term" value="P:protein import"/>
    <property type="evidence" value="ECO:0007669"/>
    <property type="project" value="TreeGrafter"/>
</dbReference>
<protein>
    <recommendedName>
        <fullName evidence="8">MotA/TolQ/ExbB proton channel domain-containing protein</fullName>
    </recommendedName>
</protein>
<name>A0A381PU00_9ZZZZ</name>
<evidence type="ECO:0000256" key="3">
    <source>
        <dbReference type="ARBA" id="ARBA00022475"/>
    </source>
</evidence>
<dbReference type="InterPro" id="IPR002898">
    <property type="entry name" value="MotA_ExbB_proton_chnl"/>
</dbReference>
<proteinExistence type="inferred from homology"/>
<feature type="transmembrane region" description="Helical" evidence="7">
    <location>
        <begin position="177"/>
        <end position="198"/>
    </location>
</feature>
<evidence type="ECO:0000256" key="4">
    <source>
        <dbReference type="ARBA" id="ARBA00022692"/>
    </source>
</evidence>
<feature type="transmembrane region" description="Helical" evidence="7">
    <location>
        <begin position="218"/>
        <end position="237"/>
    </location>
</feature>
<feature type="domain" description="MotA/TolQ/ExbB proton channel" evidence="8">
    <location>
        <begin position="132"/>
        <end position="251"/>
    </location>
</feature>
<evidence type="ECO:0000256" key="2">
    <source>
        <dbReference type="ARBA" id="ARBA00010442"/>
    </source>
</evidence>
<dbReference type="PANTHER" id="PTHR30625">
    <property type="entry name" value="PROTEIN TOLQ"/>
    <property type="match status" value="1"/>
</dbReference>
<accession>A0A381PU00</accession>
<keyword evidence="5 7" id="KW-1133">Transmembrane helix</keyword>
<reference evidence="9" key="1">
    <citation type="submission" date="2018-05" db="EMBL/GenBank/DDBJ databases">
        <authorList>
            <person name="Lanie J.A."/>
            <person name="Ng W.-L."/>
            <person name="Kazmierczak K.M."/>
            <person name="Andrzejewski T.M."/>
            <person name="Davidsen T.M."/>
            <person name="Wayne K.J."/>
            <person name="Tettelin H."/>
            <person name="Glass J.I."/>
            <person name="Rusch D."/>
            <person name="Podicherti R."/>
            <person name="Tsui H.-C.T."/>
            <person name="Winkler M.E."/>
        </authorList>
    </citation>
    <scope>NUCLEOTIDE SEQUENCE</scope>
</reference>
<dbReference type="PANTHER" id="PTHR30625:SF11">
    <property type="entry name" value="MOTA_TOLQ_EXBB PROTON CHANNEL DOMAIN-CONTAINING PROTEIN"/>
    <property type="match status" value="1"/>
</dbReference>
<keyword evidence="4 7" id="KW-0812">Transmembrane</keyword>
<evidence type="ECO:0000313" key="9">
    <source>
        <dbReference type="EMBL" id="SUZ68933.1"/>
    </source>
</evidence>
<dbReference type="InterPro" id="IPR050790">
    <property type="entry name" value="ExbB/TolQ_transport"/>
</dbReference>
<comment type="subcellular location">
    <subcellularLocation>
        <location evidence="1">Cell membrane</location>
        <topology evidence="1">Multi-pass membrane protein</topology>
    </subcellularLocation>
</comment>
<feature type="transmembrane region" description="Helical" evidence="7">
    <location>
        <begin position="12"/>
        <end position="31"/>
    </location>
</feature>
<comment type="similarity">
    <text evidence="2">Belongs to the ExbB/TolQ family.</text>
</comment>
<dbReference type="Pfam" id="PF01618">
    <property type="entry name" value="MotA_ExbB"/>
    <property type="match status" value="1"/>
</dbReference>
<gene>
    <name evidence="9" type="ORF">METZ01_LOCUS21787</name>
</gene>